<dbReference type="EMBL" id="LWMT01000274">
    <property type="protein sequence ID" value="KZX10462.1"/>
    <property type="molecule type" value="Genomic_DNA"/>
</dbReference>
<evidence type="ECO:0000313" key="2">
    <source>
        <dbReference type="EMBL" id="KZX10462.1"/>
    </source>
</evidence>
<proteinExistence type="predicted"/>
<dbReference type="Proteomes" id="UP000077066">
    <property type="component" value="Unassembled WGS sequence"/>
</dbReference>
<comment type="caution">
    <text evidence="2">The sequence shown here is derived from an EMBL/GenBank/DDBJ whole genome shotgun (WGS) entry which is preliminary data.</text>
</comment>
<dbReference type="AlphaFoldDB" id="A0A165ZA57"/>
<protein>
    <submittedName>
        <fullName evidence="2">Uncharacterized protein</fullName>
    </submittedName>
</protein>
<dbReference type="PATRIC" id="fig|55758.3.peg.1976"/>
<accession>A0A165ZA57</accession>
<evidence type="ECO:0000256" key="1">
    <source>
        <dbReference type="SAM" id="MobiDB-lite"/>
    </source>
</evidence>
<keyword evidence="3" id="KW-1185">Reference proteome</keyword>
<gene>
    <name evidence="2" type="ORF">MBFIL_17610</name>
</gene>
<reference evidence="2 3" key="1">
    <citation type="submission" date="2016-04" db="EMBL/GenBank/DDBJ databases">
        <title>Genome sequence of Methanobrevibacter filiformis DSM 11501.</title>
        <authorList>
            <person name="Poehlein A."/>
            <person name="Seedorf H."/>
            <person name="Daniel R."/>
        </authorList>
    </citation>
    <scope>NUCLEOTIDE SEQUENCE [LARGE SCALE GENOMIC DNA]</scope>
    <source>
        <strain evidence="2 3">DSM 11501</strain>
    </source>
</reference>
<dbReference type="STRING" id="55758.MBFIL_17610"/>
<sequence>MVKGIKIKSHAILKLVAPSSLKLNKYNKIHIEFVDNKNKKLKLIIPELTTKFGFTGALRYKNVKVIKHVAKNEIKISKYGAYTLKATSDYQVVYKYYGISNDKKINKSKPKMQHNYTSKKQRISKQKRKTRHTHLSKKYKGSKQKIKYGSINKGRTSILKKPPNSSNNVVRIFNNTPSYMSGKRGGLKPNSEDFDVTISHGNDLIYYPNRGYWDEPMIRMWKHDPHGKRDVWLDEAASTFLGVDERGYMSRLDLVLNIIAFFPLGGTEAKLASMGSRATTRLIPWLIRRFMPLLIKLSRTKIGQMGLKFLASQYSKEYLKIVERLMKIPVKKYFTKANILNVLNLINLDTVTWAKFIKKIAPKNIKKYFKNVILNFKNWTYNSLSTLYSYIPKWTRGHIKIVTLFIKKLFNVSSKSVLSFCAALVKISKNPVKFGIDFVSKIDSKYVTNLLKKMPEWMLNYGRKTEKRFYAFLLNQLNKLKNIAKQIIIKYDPVQKVILMYVKRKTDYATVKKALNNLYDFAKNPVEYINNKIIKPLSNNNLQIGDDKNGFKASYNLSLSGAKASVRFGDDKNGFKASHALSLSGVKGSVMVGGKNGFKASHALSLSGVKGSVMVGGKNGFKASHALSLSGVKGSVVVGGKNGYKNSYKFSKDGIKLETAVGGNKGLKGIFTTKQSTVKVGLSAGGNNVYGGKIHISRKGMSMNTKIGGRRGFKNRATISRQGYKKNTFIGGSHGYRGRTVISRRGYSGTSSVGGRRGIRTNVVINKQGAKGSISYRSKPVVSGSVSYSRSKGLSVRFSLFGRKIL</sequence>
<organism evidence="2 3">
    <name type="scientific">Methanobrevibacter filiformis</name>
    <dbReference type="NCBI Taxonomy" id="55758"/>
    <lineage>
        <taxon>Archaea</taxon>
        <taxon>Methanobacteriati</taxon>
        <taxon>Methanobacteriota</taxon>
        <taxon>Methanomada group</taxon>
        <taxon>Methanobacteria</taxon>
        <taxon>Methanobacteriales</taxon>
        <taxon>Methanobacteriaceae</taxon>
        <taxon>Methanobrevibacter</taxon>
    </lineage>
</organism>
<feature type="region of interest" description="Disordered" evidence="1">
    <location>
        <begin position="115"/>
        <end position="141"/>
    </location>
</feature>
<dbReference type="RefSeq" id="WP_066973736.1">
    <property type="nucleotide sequence ID" value="NZ_LWMT01000274.1"/>
</dbReference>
<evidence type="ECO:0000313" key="3">
    <source>
        <dbReference type="Proteomes" id="UP000077066"/>
    </source>
</evidence>
<name>A0A165ZA57_9EURY</name>